<feature type="region of interest" description="Disordered" evidence="1">
    <location>
        <begin position="23"/>
        <end position="132"/>
    </location>
</feature>
<accession>A0A3D8Q7R7</accession>
<feature type="compositionally biased region" description="Polar residues" evidence="1">
    <location>
        <begin position="74"/>
        <end position="86"/>
    </location>
</feature>
<evidence type="ECO:0000313" key="2">
    <source>
        <dbReference type="EMBL" id="RDW57862.1"/>
    </source>
</evidence>
<feature type="compositionally biased region" description="Basic and acidic residues" evidence="1">
    <location>
        <begin position="101"/>
        <end position="121"/>
    </location>
</feature>
<organism evidence="2 3">
    <name type="scientific">Aspergillus mulundensis</name>
    <dbReference type="NCBI Taxonomy" id="1810919"/>
    <lineage>
        <taxon>Eukaryota</taxon>
        <taxon>Fungi</taxon>
        <taxon>Dikarya</taxon>
        <taxon>Ascomycota</taxon>
        <taxon>Pezizomycotina</taxon>
        <taxon>Eurotiomycetes</taxon>
        <taxon>Eurotiomycetidae</taxon>
        <taxon>Eurotiales</taxon>
        <taxon>Aspergillaceae</taxon>
        <taxon>Aspergillus</taxon>
        <taxon>Aspergillus subgen. Nidulantes</taxon>
    </lineage>
</organism>
<gene>
    <name evidence="2" type="ORF">DSM5745_11380</name>
</gene>
<sequence length="132" mass="14078">MVLRTITTRRTAPVLSRSRLQLVSHIPRRFAATKESSPGHSSNAKNPLSSGGASQSINLSRGKEARSSDMADTRSVQSPISSSDGPTSEAHAGEEQTEADSLIKNDPAKSGAEKRANVERAGRRKLGPEDDQ</sequence>
<feature type="compositionally biased region" description="Basic and acidic residues" evidence="1">
    <location>
        <begin position="61"/>
        <end position="72"/>
    </location>
</feature>
<evidence type="ECO:0000256" key="1">
    <source>
        <dbReference type="SAM" id="MobiDB-lite"/>
    </source>
</evidence>
<feature type="compositionally biased region" description="Polar residues" evidence="1">
    <location>
        <begin position="34"/>
        <end position="59"/>
    </location>
</feature>
<dbReference type="STRING" id="1810919.A0A3D8Q7R7"/>
<dbReference type="Proteomes" id="UP000256690">
    <property type="component" value="Unassembled WGS sequence"/>
</dbReference>
<keyword evidence="3" id="KW-1185">Reference proteome</keyword>
<evidence type="ECO:0000313" key="3">
    <source>
        <dbReference type="Proteomes" id="UP000256690"/>
    </source>
</evidence>
<dbReference type="RefSeq" id="XP_026598031.1">
    <property type="nucleotide sequence ID" value="XM_026753396.1"/>
</dbReference>
<reference evidence="2 3" key="1">
    <citation type="journal article" date="2018" name="IMA Fungus">
        <title>IMA Genome-F 9: Draft genome sequence of Annulohypoxylon stygium, Aspergillus mulundensis, Berkeleyomyces basicola (syn. Thielaviopsis basicola), Ceratocystis smalleyi, two Cercospora beticola strains, Coleophoma cylindrospora, Fusarium fracticaudum, Phialophora cf. hyalina, and Morchella septimelata.</title>
        <authorList>
            <person name="Wingfield B.D."/>
            <person name="Bills G.F."/>
            <person name="Dong Y."/>
            <person name="Huang W."/>
            <person name="Nel W.J."/>
            <person name="Swalarsk-Parry B.S."/>
            <person name="Vaghefi N."/>
            <person name="Wilken P.M."/>
            <person name="An Z."/>
            <person name="de Beer Z.W."/>
            <person name="De Vos L."/>
            <person name="Chen L."/>
            <person name="Duong T.A."/>
            <person name="Gao Y."/>
            <person name="Hammerbacher A."/>
            <person name="Kikkert J.R."/>
            <person name="Li Y."/>
            <person name="Li H."/>
            <person name="Li K."/>
            <person name="Li Q."/>
            <person name="Liu X."/>
            <person name="Ma X."/>
            <person name="Naidoo K."/>
            <person name="Pethybridge S.J."/>
            <person name="Sun J."/>
            <person name="Steenkamp E.T."/>
            <person name="van der Nest M.A."/>
            <person name="van Wyk S."/>
            <person name="Wingfield M.J."/>
            <person name="Xiong C."/>
            <person name="Yue Q."/>
            <person name="Zhang X."/>
        </authorList>
    </citation>
    <scope>NUCLEOTIDE SEQUENCE [LARGE SCALE GENOMIC DNA]</scope>
    <source>
        <strain evidence="2 3">DSM 5745</strain>
    </source>
</reference>
<dbReference type="AlphaFoldDB" id="A0A3D8Q7R7"/>
<dbReference type="EMBL" id="PVWQ01000026">
    <property type="protein sequence ID" value="RDW57862.1"/>
    <property type="molecule type" value="Genomic_DNA"/>
</dbReference>
<protein>
    <submittedName>
        <fullName evidence="2">Uncharacterized protein</fullName>
    </submittedName>
</protein>
<comment type="caution">
    <text evidence="2">The sequence shown here is derived from an EMBL/GenBank/DDBJ whole genome shotgun (WGS) entry which is preliminary data.</text>
</comment>
<dbReference type="GeneID" id="38121750"/>
<name>A0A3D8Q7R7_9EURO</name>
<proteinExistence type="predicted"/>
<dbReference type="OrthoDB" id="4765225at2759"/>